<evidence type="ECO:0000256" key="1">
    <source>
        <dbReference type="SAM" id="MobiDB-lite"/>
    </source>
</evidence>
<proteinExistence type="predicted"/>
<feature type="region of interest" description="Disordered" evidence="1">
    <location>
        <begin position="134"/>
        <end position="170"/>
    </location>
</feature>
<feature type="region of interest" description="Disordered" evidence="1">
    <location>
        <begin position="1"/>
        <end position="42"/>
    </location>
</feature>
<dbReference type="AlphaFoldDB" id="A0AAV7GBW1"/>
<gene>
    <name evidence="2" type="ORF">IEQ34_018265</name>
</gene>
<dbReference type="Proteomes" id="UP000775213">
    <property type="component" value="Unassembled WGS sequence"/>
</dbReference>
<comment type="caution">
    <text evidence="2">The sequence shown here is derived from an EMBL/GenBank/DDBJ whole genome shotgun (WGS) entry which is preliminary data.</text>
</comment>
<keyword evidence="3" id="KW-1185">Reference proteome</keyword>
<dbReference type="PANTHER" id="PTHR46835:SF3">
    <property type="entry name" value="BASIC-LEUCINE ZIPPER (BZIP) TRANSCRIPTION FACTOR FAMILY PROTEIN"/>
    <property type="match status" value="1"/>
</dbReference>
<name>A0AAV7GBW1_DENCH</name>
<organism evidence="2 3">
    <name type="scientific">Dendrobium chrysotoxum</name>
    <name type="common">Orchid</name>
    <dbReference type="NCBI Taxonomy" id="161865"/>
    <lineage>
        <taxon>Eukaryota</taxon>
        <taxon>Viridiplantae</taxon>
        <taxon>Streptophyta</taxon>
        <taxon>Embryophyta</taxon>
        <taxon>Tracheophyta</taxon>
        <taxon>Spermatophyta</taxon>
        <taxon>Magnoliopsida</taxon>
        <taxon>Liliopsida</taxon>
        <taxon>Asparagales</taxon>
        <taxon>Orchidaceae</taxon>
        <taxon>Epidendroideae</taxon>
        <taxon>Malaxideae</taxon>
        <taxon>Dendrobiinae</taxon>
        <taxon>Dendrobium</taxon>
    </lineage>
</organism>
<evidence type="ECO:0000313" key="3">
    <source>
        <dbReference type="Proteomes" id="UP000775213"/>
    </source>
</evidence>
<evidence type="ECO:0000313" key="2">
    <source>
        <dbReference type="EMBL" id="KAH0453941.1"/>
    </source>
</evidence>
<dbReference type="InterPro" id="IPR044797">
    <property type="entry name" value="At4g06598-like"/>
</dbReference>
<sequence length="266" mass="30792">MERMTGAANFNNLEKNPLLPPKTSFPNNVTPTYEDCDPSGSKDEPWLRKELIHDQPSSPESISIEEHFSWLIDLLDEPDTPIKICAHRPSSNFVLEECRQRAIMPLPLWGSLEFDPFNDVRHYFPDPNWSENKVVSPEELKSESENKDVSQTKHTDLQTDSKQDKQQFPQSSRVRKLQYITELENCAEGMEILAQLQYVEEQNFILSFENEVLKQRLNSMLQEQLIKCIFGSIWFHEYVDKEKKAKASSPQALLLADPSALLSFLY</sequence>
<dbReference type="EMBL" id="JAGFBR010000016">
    <property type="protein sequence ID" value="KAH0453941.1"/>
    <property type="molecule type" value="Genomic_DNA"/>
</dbReference>
<feature type="compositionally biased region" description="Basic and acidic residues" evidence="1">
    <location>
        <begin position="136"/>
        <end position="165"/>
    </location>
</feature>
<reference evidence="2 3" key="1">
    <citation type="journal article" date="2021" name="Hortic Res">
        <title>Chromosome-scale assembly of the Dendrobium chrysotoxum genome enhances the understanding of orchid evolution.</title>
        <authorList>
            <person name="Zhang Y."/>
            <person name="Zhang G.Q."/>
            <person name="Zhang D."/>
            <person name="Liu X.D."/>
            <person name="Xu X.Y."/>
            <person name="Sun W.H."/>
            <person name="Yu X."/>
            <person name="Zhu X."/>
            <person name="Wang Z.W."/>
            <person name="Zhao X."/>
            <person name="Zhong W.Y."/>
            <person name="Chen H."/>
            <person name="Yin W.L."/>
            <person name="Huang T."/>
            <person name="Niu S.C."/>
            <person name="Liu Z.J."/>
        </authorList>
    </citation>
    <scope>NUCLEOTIDE SEQUENCE [LARGE SCALE GENOMIC DNA]</scope>
    <source>
        <strain evidence="2">Lindl</strain>
    </source>
</reference>
<dbReference type="PANTHER" id="PTHR46835">
    <property type="entry name" value="BASIC-LEUCINE ZIPPER (BZIP) TRANSCRIPTION FACTOR FAMILY PROTEIN-RELATED"/>
    <property type="match status" value="1"/>
</dbReference>
<protein>
    <submittedName>
        <fullName evidence="2">Uncharacterized protein</fullName>
    </submittedName>
</protein>
<accession>A0AAV7GBW1</accession>